<dbReference type="Proteomes" id="UP000012589">
    <property type="component" value="Unassembled WGS sequence"/>
</dbReference>
<comment type="similarity">
    <text evidence="7">Belongs to the binding-protein-dependent transport system permease family.</text>
</comment>
<dbReference type="PROSITE" id="PS50928">
    <property type="entry name" value="ABC_TM1"/>
    <property type="match status" value="1"/>
</dbReference>
<feature type="transmembrane region" description="Helical" evidence="7">
    <location>
        <begin position="142"/>
        <end position="163"/>
    </location>
</feature>
<dbReference type="CDD" id="cd06261">
    <property type="entry name" value="TM_PBP2"/>
    <property type="match status" value="1"/>
</dbReference>
<accession>N2AIL7</accession>
<dbReference type="SUPFAM" id="SSF161098">
    <property type="entry name" value="MetI-like"/>
    <property type="match status" value="1"/>
</dbReference>
<evidence type="ECO:0000256" key="4">
    <source>
        <dbReference type="ARBA" id="ARBA00022692"/>
    </source>
</evidence>
<evidence type="ECO:0000256" key="5">
    <source>
        <dbReference type="ARBA" id="ARBA00022989"/>
    </source>
</evidence>
<dbReference type="Gene3D" id="1.10.3720.10">
    <property type="entry name" value="MetI-like"/>
    <property type="match status" value="1"/>
</dbReference>
<feature type="transmembrane region" description="Helical" evidence="7">
    <location>
        <begin position="184"/>
        <end position="209"/>
    </location>
</feature>
<keyword evidence="5 7" id="KW-1133">Transmembrane helix</keyword>
<dbReference type="InterPro" id="IPR000515">
    <property type="entry name" value="MetI-like"/>
</dbReference>
<name>N2AIL7_9FIRM</name>
<comment type="subcellular location">
    <subcellularLocation>
        <location evidence="1 7">Cell membrane</location>
        <topology evidence="1 7">Multi-pass membrane protein</topology>
    </subcellularLocation>
</comment>
<reference evidence="9 10" key="1">
    <citation type="journal article" date="2014" name="Genome Announc.">
        <title>Draft genome sequences of the altered schaedler flora, a defined bacterial community from gnotobiotic mice.</title>
        <authorList>
            <person name="Wannemuehler M.J."/>
            <person name="Overstreet A.M."/>
            <person name="Ward D.V."/>
            <person name="Phillips G.J."/>
        </authorList>
    </citation>
    <scope>NUCLEOTIDE SEQUENCE [LARGE SCALE GENOMIC DNA]</scope>
    <source>
        <strain evidence="9 10">ASF492</strain>
    </source>
</reference>
<protein>
    <recommendedName>
        <fullName evidence="8">ABC transmembrane type-1 domain-containing protein</fullName>
    </recommendedName>
</protein>
<dbReference type="EMBL" id="AQFT01000099">
    <property type="protein sequence ID" value="EMZ24294.1"/>
    <property type="molecule type" value="Genomic_DNA"/>
</dbReference>
<evidence type="ECO:0000313" key="9">
    <source>
        <dbReference type="EMBL" id="EMZ24294.1"/>
    </source>
</evidence>
<evidence type="ECO:0000256" key="2">
    <source>
        <dbReference type="ARBA" id="ARBA00022448"/>
    </source>
</evidence>
<gene>
    <name evidence="9" type="ORF">C823_03251</name>
</gene>
<dbReference type="AlphaFoldDB" id="N2AIL7"/>
<keyword evidence="3" id="KW-1003">Cell membrane</keyword>
<sequence>MGKNERTKKTIFFIILTIICTVWMFPMLWAILTSFKPEMEIQSMGFHMWPREWTLDNYKQLLDSNESSPVLRWFMNSLIIALGHMMLVLVIVSFAAFGYTRLKFRYRDKLFGFLLVTMMLPGVLNLIPNFKIVDSFGWTNTFLAVIVPGAASVYNLFLVKQFMDGIPKELDESAVVDGANRFQIFWHIILPLSRPVLTVVALFSFTGAWNDFLWPSIVMNDIDKLPITPGLQLLQGQYMTYPGVGTAGAILALIPTFLLYLIAQKSFMQSMALNSGIK</sequence>
<dbReference type="STRING" id="1235802.C823_03251"/>
<keyword evidence="4 7" id="KW-0812">Transmembrane</keyword>
<dbReference type="InterPro" id="IPR035906">
    <property type="entry name" value="MetI-like_sf"/>
</dbReference>
<feature type="transmembrane region" description="Helical" evidence="7">
    <location>
        <begin position="73"/>
        <end position="98"/>
    </location>
</feature>
<dbReference type="GO" id="GO:0055085">
    <property type="term" value="P:transmembrane transport"/>
    <property type="evidence" value="ECO:0007669"/>
    <property type="project" value="InterPro"/>
</dbReference>
<dbReference type="PANTHER" id="PTHR43744">
    <property type="entry name" value="ABC TRANSPORTER PERMEASE PROTEIN MG189-RELATED-RELATED"/>
    <property type="match status" value="1"/>
</dbReference>
<evidence type="ECO:0000259" key="8">
    <source>
        <dbReference type="PROSITE" id="PS50928"/>
    </source>
</evidence>
<dbReference type="PATRIC" id="fig|1235802.3.peg.3437"/>
<proteinExistence type="inferred from homology"/>
<dbReference type="OrthoDB" id="9787837at2"/>
<organism evidence="9 10">
    <name type="scientific">Eubacterium plexicaudatum ASF492</name>
    <dbReference type="NCBI Taxonomy" id="1235802"/>
    <lineage>
        <taxon>Bacteria</taxon>
        <taxon>Bacillati</taxon>
        <taxon>Bacillota</taxon>
        <taxon>Clostridia</taxon>
        <taxon>Eubacteriales</taxon>
        <taxon>Eubacteriaceae</taxon>
        <taxon>Eubacterium</taxon>
    </lineage>
</organism>
<dbReference type="HOGENOM" id="CLU_016047_1_1_9"/>
<dbReference type="eggNOG" id="COG0395">
    <property type="taxonomic scope" value="Bacteria"/>
</dbReference>
<keyword evidence="2 7" id="KW-0813">Transport</keyword>
<keyword evidence="6 7" id="KW-0472">Membrane</keyword>
<keyword evidence="10" id="KW-1185">Reference proteome</keyword>
<dbReference type="Pfam" id="PF00528">
    <property type="entry name" value="BPD_transp_1"/>
    <property type="match status" value="1"/>
</dbReference>
<evidence type="ECO:0000256" key="1">
    <source>
        <dbReference type="ARBA" id="ARBA00004651"/>
    </source>
</evidence>
<feature type="transmembrane region" description="Helical" evidence="7">
    <location>
        <begin position="110"/>
        <end position="130"/>
    </location>
</feature>
<evidence type="ECO:0000256" key="7">
    <source>
        <dbReference type="RuleBase" id="RU363032"/>
    </source>
</evidence>
<evidence type="ECO:0000256" key="6">
    <source>
        <dbReference type="ARBA" id="ARBA00023136"/>
    </source>
</evidence>
<feature type="transmembrane region" description="Helical" evidence="7">
    <location>
        <begin position="241"/>
        <end position="263"/>
    </location>
</feature>
<feature type="transmembrane region" description="Helical" evidence="7">
    <location>
        <begin position="12"/>
        <end position="32"/>
    </location>
</feature>
<feature type="domain" description="ABC transmembrane type-1" evidence="8">
    <location>
        <begin position="74"/>
        <end position="263"/>
    </location>
</feature>
<evidence type="ECO:0000313" key="10">
    <source>
        <dbReference type="Proteomes" id="UP000012589"/>
    </source>
</evidence>
<evidence type="ECO:0000256" key="3">
    <source>
        <dbReference type="ARBA" id="ARBA00022475"/>
    </source>
</evidence>
<comment type="caution">
    <text evidence="9">The sequence shown here is derived from an EMBL/GenBank/DDBJ whole genome shotgun (WGS) entry which is preliminary data.</text>
</comment>
<dbReference type="GO" id="GO:0005886">
    <property type="term" value="C:plasma membrane"/>
    <property type="evidence" value="ECO:0007669"/>
    <property type="project" value="UniProtKB-SubCell"/>
</dbReference>
<dbReference type="PANTHER" id="PTHR43744:SF12">
    <property type="entry name" value="ABC TRANSPORTER PERMEASE PROTEIN MG189-RELATED"/>
    <property type="match status" value="1"/>
</dbReference>